<keyword evidence="2" id="KW-0812">Transmembrane</keyword>
<keyword evidence="5" id="KW-1185">Reference proteome</keyword>
<evidence type="ECO:0000256" key="3">
    <source>
        <dbReference type="SAM" id="SignalP"/>
    </source>
</evidence>
<accession>A0A0T6AUX0</accession>
<dbReference type="OrthoDB" id="10256829at2759"/>
<keyword evidence="3" id="KW-0732">Signal</keyword>
<comment type="caution">
    <text evidence="4">The sequence shown here is derived from an EMBL/GenBank/DDBJ whole genome shotgun (WGS) entry which is preliminary data.</text>
</comment>
<dbReference type="AlphaFoldDB" id="A0A0T6AUX0"/>
<feature type="signal peptide" evidence="3">
    <location>
        <begin position="1"/>
        <end position="21"/>
    </location>
</feature>
<reference evidence="4 5" key="1">
    <citation type="submission" date="2015-09" db="EMBL/GenBank/DDBJ databases">
        <title>Draft genome of the scarab beetle Oryctes borbonicus.</title>
        <authorList>
            <person name="Meyer J.M."/>
            <person name="Markov G.V."/>
            <person name="Baskaran P."/>
            <person name="Herrmann M."/>
            <person name="Sommer R.J."/>
            <person name="Roedelsperger C."/>
        </authorList>
    </citation>
    <scope>NUCLEOTIDE SEQUENCE [LARGE SCALE GENOMIC DNA]</scope>
    <source>
        <strain evidence="4">OB123</strain>
        <tissue evidence="4">Whole animal</tissue>
    </source>
</reference>
<evidence type="ECO:0000313" key="4">
    <source>
        <dbReference type="EMBL" id="KRT78890.1"/>
    </source>
</evidence>
<feature type="transmembrane region" description="Helical" evidence="2">
    <location>
        <begin position="796"/>
        <end position="814"/>
    </location>
</feature>
<keyword evidence="2" id="KW-0472">Membrane</keyword>
<name>A0A0T6AUX0_9SCAR</name>
<feature type="region of interest" description="Disordered" evidence="1">
    <location>
        <begin position="189"/>
        <end position="214"/>
    </location>
</feature>
<sequence length="816" mass="90231">MGIIRVANFLLVFFLIQIIYGQQNAGRSVAPALQECYNNTVLRERGRKLPSSINILVDLIRKAEDGRTTQDARQMSIELIHRFRQDGILRSPNIVNSQLSLPYSPRGFQAERNIIQLQSFIPGSAVNFPNETLNALERCSMHSILSSTIDNTLRGDEGTVCNRLGRYIRRTRSLDSDVEQFDPFNVQIRSNLEEEPGPDEVNENAEEPAEEPEFPVPTGVDAEILPGDPNQRVSTTITTSDCPIEGGAMYTRWGAVQAGTVIAGIAAGLEPQIVVEEGHSIDSRFAVTLSGDISEASLFQAGSTGDVQNIGAAGGWNSTLLPRWYFISQQRFYEMTDADIRGGLDGLILALNVRNWVNSFSTLKVSQILDMYYSRRGAFNDTMRACNRYNLLTTVAPLATLQLQTTGFAVKFDNSVTFPGTIIDAMIPTIASTGVNKFFAYAPTINDLSCEADTSNRNRVATDIIIVLDTQWTHNTIHPAIAYLLDNLDINRYGSRFTVINGNDGTVIVNTSSTILNYHQGFNLTVQQQHPTGFQYIRMFTQVEQMARSRSDEDRQTGSLGLRSTIALFVPFQTAVTAEDNAFATERLELHRSFIPDLHILVLGGGARDSYNSLVRNPVNDIFVLTDTTDSTNIVGVINPLVSRILEIPRRIINPHCGADFTGTAGTASLDDYVEPQTINFYRISPNFFIGDGNPVLRIRGQGYGNFVACTSRLDSNPTQNSTATDLNCVAINTNEETVNLGNFCNDGLIRDCNPVFLSIQSTLPNTNMRCTDDRCRFPDNIKFTLSVENFSCRSGSAMLTASFIIVSILFLLLRI</sequence>
<organism evidence="4 5">
    <name type="scientific">Oryctes borbonicus</name>
    <dbReference type="NCBI Taxonomy" id="1629725"/>
    <lineage>
        <taxon>Eukaryota</taxon>
        <taxon>Metazoa</taxon>
        <taxon>Ecdysozoa</taxon>
        <taxon>Arthropoda</taxon>
        <taxon>Hexapoda</taxon>
        <taxon>Insecta</taxon>
        <taxon>Pterygota</taxon>
        <taxon>Neoptera</taxon>
        <taxon>Endopterygota</taxon>
        <taxon>Coleoptera</taxon>
        <taxon>Polyphaga</taxon>
        <taxon>Scarabaeiformia</taxon>
        <taxon>Scarabaeidae</taxon>
        <taxon>Dynastinae</taxon>
        <taxon>Oryctes</taxon>
    </lineage>
</organism>
<gene>
    <name evidence="4" type="ORF">AMK59_8284</name>
</gene>
<protein>
    <submittedName>
        <fullName evidence="4">Uncharacterized protein</fullName>
    </submittedName>
</protein>
<evidence type="ECO:0000256" key="1">
    <source>
        <dbReference type="SAM" id="MobiDB-lite"/>
    </source>
</evidence>
<feature type="compositionally biased region" description="Acidic residues" evidence="1">
    <location>
        <begin position="193"/>
        <end position="213"/>
    </location>
</feature>
<proteinExistence type="predicted"/>
<evidence type="ECO:0000256" key="2">
    <source>
        <dbReference type="SAM" id="Phobius"/>
    </source>
</evidence>
<dbReference type="EMBL" id="LJIG01022756">
    <property type="protein sequence ID" value="KRT78890.1"/>
    <property type="molecule type" value="Genomic_DNA"/>
</dbReference>
<feature type="chain" id="PRO_5006668143" evidence="3">
    <location>
        <begin position="22"/>
        <end position="816"/>
    </location>
</feature>
<evidence type="ECO:0000313" key="5">
    <source>
        <dbReference type="Proteomes" id="UP000051574"/>
    </source>
</evidence>
<dbReference type="Proteomes" id="UP000051574">
    <property type="component" value="Unassembled WGS sequence"/>
</dbReference>
<keyword evidence="2" id="KW-1133">Transmembrane helix</keyword>